<evidence type="ECO:0000256" key="2">
    <source>
        <dbReference type="ARBA" id="ARBA00022490"/>
    </source>
</evidence>
<dbReference type="Gene3D" id="1.25.10.10">
    <property type="entry name" value="Leucine-rich Repeat Variant"/>
    <property type="match status" value="2"/>
</dbReference>
<reference evidence="7" key="1">
    <citation type="journal article" date="2020" name="Stud. Mycol.">
        <title>101 Dothideomycetes genomes: a test case for predicting lifestyles and emergence of pathogens.</title>
        <authorList>
            <person name="Haridas S."/>
            <person name="Albert R."/>
            <person name="Binder M."/>
            <person name="Bloem J."/>
            <person name="Labutti K."/>
            <person name="Salamov A."/>
            <person name="Andreopoulos B."/>
            <person name="Baker S."/>
            <person name="Barry K."/>
            <person name="Bills G."/>
            <person name="Bluhm B."/>
            <person name="Cannon C."/>
            <person name="Castanera R."/>
            <person name="Culley D."/>
            <person name="Daum C."/>
            <person name="Ezra D."/>
            <person name="Gonzalez J."/>
            <person name="Henrissat B."/>
            <person name="Kuo A."/>
            <person name="Liang C."/>
            <person name="Lipzen A."/>
            <person name="Lutzoni F."/>
            <person name="Magnuson J."/>
            <person name="Mondo S."/>
            <person name="Nolan M."/>
            <person name="Ohm R."/>
            <person name="Pangilinan J."/>
            <person name="Park H.-J."/>
            <person name="Ramirez L."/>
            <person name="Alfaro M."/>
            <person name="Sun H."/>
            <person name="Tritt A."/>
            <person name="Yoshinaga Y."/>
            <person name="Zwiers L.-H."/>
            <person name="Turgeon B."/>
            <person name="Goodwin S."/>
            <person name="Spatafora J."/>
            <person name="Crous P."/>
            <person name="Grigoriev I."/>
        </authorList>
    </citation>
    <scope>NUCLEOTIDE SEQUENCE</scope>
    <source>
        <strain evidence="7">CBS 379.55</strain>
    </source>
</reference>
<dbReference type="Pfam" id="PF23731">
    <property type="entry name" value="ARM_ECM29_C"/>
    <property type="match status" value="1"/>
</dbReference>
<organism evidence="7 8">
    <name type="scientific">Westerdykella ornata</name>
    <dbReference type="NCBI Taxonomy" id="318751"/>
    <lineage>
        <taxon>Eukaryota</taxon>
        <taxon>Fungi</taxon>
        <taxon>Dikarya</taxon>
        <taxon>Ascomycota</taxon>
        <taxon>Pezizomycotina</taxon>
        <taxon>Dothideomycetes</taxon>
        <taxon>Pleosporomycetidae</taxon>
        <taxon>Pleosporales</taxon>
        <taxon>Sporormiaceae</taxon>
        <taxon>Westerdykella</taxon>
    </lineage>
</organism>
<evidence type="ECO:0000259" key="6">
    <source>
        <dbReference type="Pfam" id="PF24492"/>
    </source>
</evidence>
<evidence type="ECO:0000256" key="4">
    <source>
        <dbReference type="ARBA" id="ARBA00022942"/>
    </source>
</evidence>
<dbReference type="OrthoDB" id="16066at2759"/>
<dbReference type="InterPro" id="IPR011989">
    <property type="entry name" value="ARM-like"/>
</dbReference>
<proteinExistence type="predicted"/>
<keyword evidence="2" id="KW-0963">Cytoplasm</keyword>
<dbReference type="GO" id="GO:0005634">
    <property type="term" value="C:nucleus"/>
    <property type="evidence" value="ECO:0007669"/>
    <property type="project" value="TreeGrafter"/>
</dbReference>
<dbReference type="SUPFAM" id="SSF48371">
    <property type="entry name" value="ARM repeat"/>
    <property type="match status" value="2"/>
</dbReference>
<dbReference type="Pfam" id="PF24492">
    <property type="entry name" value="HEAT_ECM29"/>
    <property type="match status" value="1"/>
</dbReference>
<feature type="domain" description="Proteasome adapter and scaffold protein ECM29 HEAT-repeat" evidence="6">
    <location>
        <begin position="1338"/>
        <end position="1499"/>
    </location>
</feature>
<accession>A0A6A6JW89</accession>
<keyword evidence="4" id="KW-0647">Proteasome</keyword>
<evidence type="ECO:0000313" key="7">
    <source>
        <dbReference type="EMBL" id="KAF2280667.1"/>
    </source>
</evidence>
<feature type="domain" description="Proteasome component Ecm29 N-terminal" evidence="5">
    <location>
        <begin position="15"/>
        <end position="538"/>
    </location>
</feature>
<dbReference type="Pfam" id="PF13001">
    <property type="entry name" value="ECM29_N"/>
    <property type="match status" value="1"/>
</dbReference>
<dbReference type="EMBL" id="ML986484">
    <property type="protein sequence ID" value="KAF2280667.1"/>
    <property type="molecule type" value="Genomic_DNA"/>
</dbReference>
<dbReference type="GeneID" id="54555419"/>
<dbReference type="RefSeq" id="XP_033658205.1">
    <property type="nucleotide sequence ID" value="XM_033802244.1"/>
</dbReference>
<dbReference type="InterPro" id="IPR016024">
    <property type="entry name" value="ARM-type_fold"/>
</dbReference>
<sequence>MASQPTSEARELQLVGSVEFRIAAASTDRKLEQLLDKFLAPLLLKLASEHLAVRNKVISVCQHINKRILPPQEIKLPVRKLLVQFKEHSHVPLIRHFDILYIQQGIARLQVSERLELLPLLINGIASDYTQSPQHASQLFHLTLRLLAHFNLPPRGTKEDDELRSALQLTNDDGAFLSHWFGKLLLFGFVRSADSEGAPSPRCPGLSVDDYKFLTLYGNADAWDPRASTGLNILETKALVVKLLASGLFNDHERFLPALFASADTNTRVSEVGEDMLKRVTQTQDLEDQGLIERLFSLYFGSSTPEGALPVKVPLRIKILGLLSRSVRSTQYPKQISRMVEEGVLFVEQESSNRTTVGRQSSKFRSALFSFVNFVARHGSRDDLALVAEGLVGNLRGFIQDQGWPSPDRDQDQELRGYAYETIGLVAKAAPEKILIEPNLSLLDWLFRSLRHDTSGKEVAVSIEEALSSVLDAFSKPLEISVKSKFRQLLLKYSLSDKTGRSTEAYTVTRSTRYVATRFANRCLAYDDVWARWIDIAAVSGGKAERHEVVEEGKRGLDPYLFAMQHSIPGEEPFTVTFPAFDELVRTIFLRKTDDDVDMDGNFQPRMSTPVIVTLAKQFYKDYPEAVPVVMKYCTQVCIQTALSEKSIIYEPSEDWGRKLESLLSTDQLSRQALRSFASDPHHAASIAILLRTGFELLTHDDVTNLNDVGDDFIRLLSLSTETSWMLASLTSDAQALVPSILANNVVRRNIAAHSYGLLASHGTANPEAILELHQTFFEKLSTWRTAVGGEINQLSGVVVALGYYFSRLRWRQQSELPADHAVHQFVQQVIDILHTTRDVTLQAAVFSCLDQLSLHFVITPSTLSQYGTFREVAQKIYDQAKTGMGDAITCLGHLGMITLETDSESTDTSDYSFIAEKIYELHEVRHVEAQFSIGEALSCFAAGWGSKALAAQLDIEHPAQQHAPWDAPLLTPSGPKREKTLTAVLERTLKGCHQSKPSLKKASVIWLLCLLQYCGHIPDMQGYLGRCQGAFKACLSNRDEVVQEAASRGLGLVYEKGDRHLKDELVRDLVGSFSDNKSKMAGTVTEDTQLFEPGALPVGEGKSITTYKDILSLASEVGDSSLVYRFMSLASNSSIWSSRAAFGRFGLSNIFADSSVRGYLAENPKLYPKLFRYRFDPNPNVGRAMNDIWNALVKDPSATIDKHFDAIMEDLLSSILTKEWRVRQASCAAIAELVQGRKLEKYEKYLDQIWDKCFKVLDDIKETVRVAAASLARVLTGILTRSLEAGDSSIKNAGAMLSRVLPFLLSSSGLESSAEEVRIFAVHTLLEIVKKSNAKTLNPHSPELVERLLGLLSSLEPEAVNYIHLNASKYNLTEQKIDDMRLQSVRSSPLTESIERCLDLADADTMEKLVLHIESAMRDAVGLPSKVGCSRILVILSTRHNYLFRPYADGFLKLIHKYIHDRNETVSSSYAAAAGYVARLASDNQLISTIAYCQDLYFASGDDRSRLTAADIIHSISKNATDRFTALSADLLPFIFVAKHDSQPQVQKIFADTWSDNVAGSRTVLLYLKEIVALANRHLDSQKWVLKHAAAKATAGAVMSITTGKDEIDKANAETLWPALDKAIGGKTWVGKEIVLEAFVRFVERGTALWSIDSGVAEQIEKVAVREAKRVNKTYRPYAVDALGKIAKARVDLVLAGNVMEVVKGVVEEVLGDGEEENGERMEVDAGEVLRDEQLRDQTLSACVSSLLSSLHPLLTSSSFSSAFGDTLPLILRANSIHAKNIHLTTFTSLHALFLAAASDLSLAIEPEAKAAFEKILFDPTYEGLPETMRVTRAQALIAIGRIRGCKWAAERAAEEMNGERSLVVKGVLAQALLE</sequence>
<comment type="subcellular location">
    <subcellularLocation>
        <location evidence="1">Cytoplasm</location>
    </subcellularLocation>
</comment>
<dbReference type="PANTHER" id="PTHR23346">
    <property type="entry name" value="TRANSLATIONAL ACTIVATOR GCN1-RELATED"/>
    <property type="match status" value="1"/>
</dbReference>
<dbReference type="InterPro" id="IPR055443">
    <property type="entry name" value="HEAT_ECM29"/>
</dbReference>
<evidence type="ECO:0000256" key="1">
    <source>
        <dbReference type="ARBA" id="ARBA00004496"/>
    </source>
</evidence>
<dbReference type="PANTHER" id="PTHR23346:SF19">
    <property type="entry name" value="PROTEASOME ADAPTER AND SCAFFOLD PROTEIN ECM29"/>
    <property type="match status" value="1"/>
</dbReference>
<dbReference type="GO" id="GO:0036503">
    <property type="term" value="P:ERAD pathway"/>
    <property type="evidence" value="ECO:0007669"/>
    <property type="project" value="TreeGrafter"/>
</dbReference>
<evidence type="ECO:0000313" key="8">
    <source>
        <dbReference type="Proteomes" id="UP000800097"/>
    </source>
</evidence>
<name>A0A6A6JW89_WESOR</name>
<protein>
    <submittedName>
        <fullName evidence="7">ARM repeat-containing protein</fullName>
    </submittedName>
</protein>
<keyword evidence="3" id="KW-0677">Repeat</keyword>
<evidence type="ECO:0000259" key="5">
    <source>
        <dbReference type="Pfam" id="PF13001"/>
    </source>
</evidence>
<dbReference type="InterPro" id="IPR024372">
    <property type="entry name" value="Ecm29_N"/>
</dbReference>
<gene>
    <name evidence="7" type="ORF">EI97DRAFT_490847</name>
</gene>
<dbReference type="GO" id="GO:0043248">
    <property type="term" value="P:proteasome assembly"/>
    <property type="evidence" value="ECO:0007669"/>
    <property type="project" value="InterPro"/>
</dbReference>
<dbReference type="GO" id="GO:0000502">
    <property type="term" value="C:proteasome complex"/>
    <property type="evidence" value="ECO:0007669"/>
    <property type="project" value="UniProtKB-KW"/>
</dbReference>
<evidence type="ECO:0000256" key="3">
    <source>
        <dbReference type="ARBA" id="ARBA00022737"/>
    </source>
</evidence>
<dbReference type="GO" id="GO:0005737">
    <property type="term" value="C:cytoplasm"/>
    <property type="evidence" value="ECO:0007669"/>
    <property type="project" value="UniProtKB-SubCell"/>
</dbReference>
<dbReference type="GO" id="GO:0060090">
    <property type="term" value="F:molecular adaptor activity"/>
    <property type="evidence" value="ECO:0007669"/>
    <property type="project" value="InterPro"/>
</dbReference>
<dbReference type="Proteomes" id="UP000800097">
    <property type="component" value="Unassembled WGS sequence"/>
</dbReference>
<keyword evidence="8" id="KW-1185">Reference proteome</keyword>